<reference evidence="10 11" key="1">
    <citation type="submission" date="2014-04" db="EMBL/GenBank/DDBJ databases">
        <authorList>
            <consortium name="DOE Joint Genome Institute"/>
            <person name="Kuo A."/>
            <person name="Tarkka M."/>
            <person name="Buscot F."/>
            <person name="Kohler A."/>
            <person name="Nagy L.G."/>
            <person name="Floudas D."/>
            <person name="Copeland A."/>
            <person name="Barry K.W."/>
            <person name="Cichocki N."/>
            <person name="Veneault-Fourrey C."/>
            <person name="LaButti K."/>
            <person name="Lindquist E.A."/>
            <person name="Lipzen A."/>
            <person name="Lundell T."/>
            <person name="Morin E."/>
            <person name="Murat C."/>
            <person name="Sun H."/>
            <person name="Tunlid A."/>
            <person name="Henrissat B."/>
            <person name="Grigoriev I.V."/>
            <person name="Hibbett D.S."/>
            <person name="Martin F."/>
            <person name="Nordberg H.P."/>
            <person name="Cantor M.N."/>
            <person name="Hua S.X."/>
        </authorList>
    </citation>
    <scope>NUCLEOTIDE SEQUENCE [LARGE SCALE GENOMIC DNA]</scope>
    <source>
        <strain evidence="10 11">F 1598</strain>
    </source>
</reference>
<keyword evidence="4" id="KW-0132">Cell division</keyword>
<organism evidence="10 11">
    <name type="scientific">Piloderma croceum (strain F 1598)</name>
    <dbReference type="NCBI Taxonomy" id="765440"/>
    <lineage>
        <taxon>Eukaryota</taxon>
        <taxon>Fungi</taxon>
        <taxon>Dikarya</taxon>
        <taxon>Basidiomycota</taxon>
        <taxon>Agaricomycotina</taxon>
        <taxon>Agaricomycetes</taxon>
        <taxon>Agaricomycetidae</taxon>
        <taxon>Atheliales</taxon>
        <taxon>Atheliaceae</taxon>
        <taxon>Piloderma</taxon>
    </lineage>
</organism>
<accession>A0A0C3FPU0</accession>
<keyword evidence="11" id="KW-1185">Reference proteome</keyword>
<keyword evidence="6" id="KW-0226">DNA condensation</keyword>
<dbReference type="GO" id="GO:0000793">
    <property type="term" value="C:condensed chromosome"/>
    <property type="evidence" value="ECO:0007669"/>
    <property type="project" value="TreeGrafter"/>
</dbReference>
<sequence>MAPCPSDSAIFESLSYRVSEIFDQAQSSAANHRKNCITLHNLHARAASITQVVNDGDHSIIAGENCFGDAFLDMVNRILIVKKGPAVADRIVKFIGGYVKYMNEKVSEQIASGSTVASTSSHVDVRSDDDTPASRFVARLLKWLFRGFLSKNKTVRFRSVSIVSEIVSYLGEINEDMYVALRNGLAERANDKESIVRSYAVIALCKLISTEDPDDLEFGEQSISEIIMDSLCLDPAVEVRRAALVNIPSSPQTLPTILSRGRDVDPVMRKLLYSSVLLTKLEDPKHLTIAQRERVVKDGLGDRESSVRVAAGKVVEAWFEGIVSEGSGDGTVTGDIVGFLQLFDIVESGAGAAADALQSLFVTRRGVLDEIAFNDSFWNELTAESALLVRVFVDHCLSRKGEPSLDAVSLPVVTAFAFHIQEVYNVFLELADENNMFEAAAGEDVDEQERDRVEEEMAQAAFVLCELLKVAVHLDYTDEIGRRKLSVVLRNMLAQEELPESLTGPCLDVLKVVIPDERELVRVVVEIVHELMDWANTAEETAFTQQSQDDEIRLYSSQHTIRKDRTWQRTKQREDMTPEERARADILDMRGLVLCTGMFERIHGNFEENSTLEGVLGDFIIPAVKRKELAMREKGLVGLGLCCLVAKNMALSSFQLFLSQVQTAPDELKLKVLQVIFDMLMVYDQEFFGRSDEIAERIITFLLQTLETEESKTVQAVLCFGVSKLLLCGFVTDERVLTSLLMAYVSPVTADNQELRQCLSHFFPLYSYASLANQSRMRSIFMPAYDLVTRVHRELEANQEMILPYQFGQLLIDWTNPQKAAEERPSDNSAPGSHVDVAVCILRSLYEPERDDEDRKTLCQLLGDLHIPNNPAPLSLMQLKILLSHLQKQCPFDDVSTDRMVNRFKNRLWKKFSLDADNIDEEQCIYYDDIRELYQFIGVLVPVQNDVASRVPSPTVNARPKHPNPRNLATAESSDDQDASPSSGHHSQPCSSSSKSQRARGNASASSRLKGETGSTPVRKGHEDKENVKEAVSMTSKNRSRRLRGSRSTSVLVSSLPDGRSRTLSSQ</sequence>
<dbReference type="SUPFAM" id="SSF48371">
    <property type="entry name" value="ARM repeat"/>
    <property type="match status" value="1"/>
</dbReference>
<dbReference type="GO" id="GO:0007076">
    <property type="term" value="P:mitotic chromosome condensation"/>
    <property type="evidence" value="ECO:0007669"/>
    <property type="project" value="InterPro"/>
</dbReference>
<comment type="similarity">
    <text evidence="2">Belongs to the CND3 (condensin subunit 3) family.</text>
</comment>
<keyword evidence="3" id="KW-0158">Chromosome</keyword>
<dbReference type="OrthoDB" id="27187at2759"/>
<feature type="domain" description="Nuclear condensin complex subunit 3 C-terminal" evidence="9">
    <location>
        <begin position="590"/>
        <end position="867"/>
    </location>
</feature>
<dbReference type="STRING" id="765440.A0A0C3FPU0"/>
<dbReference type="FunCoup" id="A0A0C3FPU0">
    <property type="interactions" value="279"/>
</dbReference>
<dbReference type="EMBL" id="KN832983">
    <property type="protein sequence ID" value="KIM86130.1"/>
    <property type="molecule type" value="Genomic_DNA"/>
</dbReference>
<evidence type="ECO:0000256" key="1">
    <source>
        <dbReference type="ARBA" id="ARBA00004286"/>
    </source>
</evidence>
<comment type="subcellular location">
    <subcellularLocation>
        <location evidence="1">Chromosome</location>
    </subcellularLocation>
</comment>
<feature type="compositionally biased region" description="Low complexity" evidence="8">
    <location>
        <begin position="1046"/>
        <end position="1056"/>
    </location>
</feature>
<dbReference type="PANTHER" id="PTHR14418">
    <property type="entry name" value="CONDENSIN COMPLEX SUBUNIT 3-RELATED"/>
    <property type="match status" value="1"/>
</dbReference>
<dbReference type="InterPro" id="IPR027165">
    <property type="entry name" value="CND3"/>
</dbReference>
<evidence type="ECO:0000256" key="2">
    <source>
        <dbReference type="ARBA" id="ARBA00006533"/>
    </source>
</evidence>
<dbReference type="Proteomes" id="UP000054166">
    <property type="component" value="Unassembled WGS sequence"/>
</dbReference>
<feature type="compositionally biased region" description="Low complexity" evidence="8">
    <location>
        <begin position="980"/>
        <end position="996"/>
    </location>
</feature>
<evidence type="ECO:0000256" key="7">
    <source>
        <dbReference type="ARBA" id="ARBA00023306"/>
    </source>
</evidence>
<feature type="region of interest" description="Disordered" evidence="8">
    <location>
        <begin position="951"/>
        <end position="1067"/>
    </location>
</feature>
<dbReference type="InterPro" id="IPR025977">
    <property type="entry name" value="Cnd3_C"/>
</dbReference>
<keyword evidence="5" id="KW-0498">Mitosis</keyword>
<evidence type="ECO:0000256" key="5">
    <source>
        <dbReference type="ARBA" id="ARBA00022776"/>
    </source>
</evidence>
<dbReference type="AlphaFoldDB" id="A0A0C3FPU0"/>
<name>A0A0C3FPU0_PILCF</name>
<dbReference type="GO" id="GO:0000796">
    <property type="term" value="C:condensin complex"/>
    <property type="evidence" value="ECO:0007669"/>
    <property type="project" value="InterPro"/>
</dbReference>
<evidence type="ECO:0000259" key="9">
    <source>
        <dbReference type="Pfam" id="PF12719"/>
    </source>
</evidence>
<evidence type="ECO:0000256" key="6">
    <source>
        <dbReference type="ARBA" id="ARBA00023067"/>
    </source>
</evidence>
<dbReference type="InterPro" id="IPR011989">
    <property type="entry name" value="ARM-like"/>
</dbReference>
<evidence type="ECO:0000256" key="4">
    <source>
        <dbReference type="ARBA" id="ARBA00022618"/>
    </source>
</evidence>
<dbReference type="InParanoid" id="A0A0C3FPU0"/>
<proteinExistence type="inferred from homology"/>
<evidence type="ECO:0000256" key="3">
    <source>
        <dbReference type="ARBA" id="ARBA00022454"/>
    </source>
</evidence>
<dbReference type="InterPro" id="IPR016024">
    <property type="entry name" value="ARM-type_fold"/>
</dbReference>
<evidence type="ECO:0000313" key="11">
    <source>
        <dbReference type="Proteomes" id="UP000054166"/>
    </source>
</evidence>
<dbReference type="Pfam" id="PF12719">
    <property type="entry name" value="Cnd3"/>
    <property type="match status" value="1"/>
</dbReference>
<dbReference type="Gene3D" id="1.25.10.10">
    <property type="entry name" value="Leucine-rich Repeat Variant"/>
    <property type="match status" value="1"/>
</dbReference>
<protein>
    <recommendedName>
        <fullName evidence="9">Nuclear condensin complex subunit 3 C-terminal domain-containing protein</fullName>
    </recommendedName>
</protein>
<dbReference type="GO" id="GO:0051301">
    <property type="term" value="P:cell division"/>
    <property type="evidence" value="ECO:0007669"/>
    <property type="project" value="UniProtKB-KW"/>
</dbReference>
<keyword evidence="7" id="KW-0131">Cell cycle</keyword>
<dbReference type="PANTHER" id="PTHR14418:SF5">
    <property type="entry name" value="CONDENSIN COMPLEX SUBUNIT 3"/>
    <property type="match status" value="1"/>
</dbReference>
<reference evidence="11" key="2">
    <citation type="submission" date="2015-01" db="EMBL/GenBank/DDBJ databases">
        <title>Evolutionary Origins and Diversification of the Mycorrhizal Mutualists.</title>
        <authorList>
            <consortium name="DOE Joint Genome Institute"/>
            <consortium name="Mycorrhizal Genomics Consortium"/>
            <person name="Kohler A."/>
            <person name="Kuo A."/>
            <person name="Nagy L.G."/>
            <person name="Floudas D."/>
            <person name="Copeland A."/>
            <person name="Barry K.W."/>
            <person name="Cichocki N."/>
            <person name="Veneault-Fourrey C."/>
            <person name="LaButti K."/>
            <person name="Lindquist E.A."/>
            <person name="Lipzen A."/>
            <person name="Lundell T."/>
            <person name="Morin E."/>
            <person name="Murat C."/>
            <person name="Riley R."/>
            <person name="Ohm R."/>
            <person name="Sun H."/>
            <person name="Tunlid A."/>
            <person name="Henrissat B."/>
            <person name="Grigoriev I.V."/>
            <person name="Hibbett D.S."/>
            <person name="Martin F."/>
        </authorList>
    </citation>
    <scope>NUCLEOTIDE SEQUENCE [LARGE SCALE GENOMIC DNA]</scope>
    <source>
        <strain evidence="11">F 1598</strain>
    </source>
</reference>
<dbReference type="HOGENOM" id="CLU_004446_1_0_1"/>
<feature type="compositionally biased region" description="Basic and acidic residues" evidence="8">
    <location>
        <begin position="1020"/>
        <end position="1029"/>
    </location>
</feature>
<gene>
    <name evidence="10" type="ORF">PILCRDRAFT_816668</name>
</gene>
<evidence type="ECO:0000256" key="8">
    <source>
        <dbReference type="SAM" id="MobiDB-lite"/>
    </source>
</evidence>
<evidence type="ECO:0000313" key="10">
    <source>
        <dbReference type="EMBL" id="KIM86130.1"/>
    </source>
</evidence>